<gene>
    <name evidence="1" type="ORF">Celaphus_00018229</name>
</gene>
<proteinExistence type="predicted"/>
<evidence type="ECO:0000313" key="1">
    <source>
        <dbReference type="EMBL" id="OWK01043.1"/>
    </source>
</evidence>
<protein>
    <submittedName>
        <fullName evidence="1">Uncharacterized protein</fullName>
    </submittedName>
</protein>
<name>A0A212C4X6_CEREH</name>
<dbReference type="AlphaFoldDB" id="A0A212C4X6"/>
<evidence type="ECO:0000313" key="2">
    <source>
        <dbReference type="Proteomes" id="UP000242450"/>
    </source>
</evidence>
<dbReference type="OrthoDB" id="2159336at2759"/>
<organism evidence="1 2">
    <name type="scientific">Cervus elaphus hippelaphus</name>
    <name type="common">European red deer</name>
    <dbReference type="NCBI Taxonomy" id="46360"/>
    <lineage>
        <taxon>Eukaryota</taxon>
        <taxon>Metazoa</taxon>
        <taxon>Chordata</taxon>
        <taxon>Craniata</taxon>
        <taxon>Vertebrata</taxon>
        <taxon>Euteleostomi</taxon>
        <taxon>Mammalia</taxon>
        <taxon>Eutheria</taxon>
        <taxon>Laurasiatheria</taxon>
        <taxon>Artiodactyla</taxon>
        <taxon>Ruminantia</taxon>
        <taxon>Pecora</taxon>
        <taxon>Cervidae</taxon>
        <taxon>Cervinae</taxon>
        <taxon>Cervus</taxon>
    </lineage>
</organism>
<dbReference type="EMBL" id="MKHE01000029">
    <property type="protein sequence ID" value="OWK01043.1"/>
    <property type="molecule type" value="Genomic_DNA"/>
</dbReference>
<feature type="non-terminal residue" evidence="1">
    <location>
        <position position="169"/>
    </location>
</feature>
<accession>A0A212C4X6</accession>
<keyword evidence="2" id="KW-1185">Reference proteome</keyword>
<comment type="caution">
    <text evidence="1">The sequence shown here is derived from an EMBL/GenBank/DDBJ whole genome shotgun (WGS) entry which is preliminary data.</text>
</comment>
<sequence>MEHPVSYVRKPTDRTVLDDVSHGVEHGNNQLARTGALSRTIPTTQKPPHPPCQAAEHRDEIFLTKLWNPFSLEVNLVQQESFFISQRLGTHSGSNSIGIPITMPIPSPPTIGPVTDSKTPPLILHWMTFPCLTAPPPLNYEVEKAAAVRIMTHMQLEILTGCPRIILRK</sequence>
<dbReference type="Proteomes" id="UP000242450">
    <property type="component" value="Chromosome 29"/>
</dbReference>
<reference evidence="1 2" key="1">
    <citation type="journal article" date="2018" name="Mol. Genet. Genomics">
        <title>The red deer Cervus elaphus genome CerEla1.0: sequencing, annotating, genes, and chromosomes.</title>
        <authorList>
            <person name="Bana N.A."/>
            <person name="Nyiri A."/>
            <person name="Nagy J."/>
            <person name="Frank K."/>
            <person name="Nagy T."/>
            <person name="Steger V."/>
            <person name="Schiller M."/>
            <person name="Lakatos P."/>
            <person name="Sugar L."/>
            <person name="Horn P."/>
            <person name="Barta E."/>
            <person name="Orosz L."/>
        </authorList>
    </citation>
    <scope>NUCLEOTIDE SEQUENCE [LARGE SCALE GENOMIC DNA]</scope>
    <source>
        <strain evidence="1">Hungarian</strain>
    </source>
</reference>